<dbReference type="InterPro" id="IPR003010">
    <property type="entry name" value="C-N_Hydrolase"/>
</dbReference>
<sequence length="568" mass="61221">MPKSVFRAAVVQTLAKLGDFDHNIALMTTYVDEAVRQGAELVVLPECMDTGYLFDSPEHCAELAEPIPGGPFVTAMASLCKKHGIYIASGITEKDGDKIFNTGLMLDRDGQVAVHYHKQFLATHDQNWFAFGERGCPVVDTDLGRIGLLICFDGRIPEIARSLALQGAEVIVDMANFFAMDQADMWGPARAFENGIWLVAATKAGYERSIYYPGGSMIADPEGRVVTSIPYDTHGVAVADIDLAAARHKRVYGASNKIADRRPDAYGILKTPYDETPVSKVAFEPIVPAEATSKVAAVQSHVADLLPGPETTGADDVFDMLDHTAKLGVKVLCLPEYAFSPAWMPDAAGAAELAKVHPAHVERAAGIATRYGCVIAVPGVLKDNGRLFPATTLVGPEGEIGSYRKVHLTAEEEKWASPGSEFPVFETPFGRIGIMMGYDGLFPEASRCLGVAAADIVLWPAALRTPQEREWLTVPRAADNRIALVLANRLDCPYPGGSLAVPPNGFPHWDINVVAPKSLKMGAVMPMFVDLAVCRQKQMIPKVDMFANRLTATYGPLVEAAAIADVAE</sequence>
<evidence type="ECO:0000313" key="3">
    <source>
        <dbReference type="EMBL" id="MCW2306681.1"/>
    </source>
</evidence>
<dbReference type="EMBL" id="JAOQNS010000002">
    <property type="protein sequence ID" value="MCW2306681.1"/>
    <property type="molecule type" value="Genomic_DNA"/>
</dbReference>
<dbReference type="PROSITE" id="PS50263">
    <property type="entry name" value="CN_HYDROLASE"/>
    <property type="match status" value="2"/>
</dbReference>
<accession>A0ABT3H8H1</accession>
<dbReference type="RefSeq" id="WP_264600339.1">
    <property type="nucleotide sequence ID" value="NZ_JAOQNS010000002.1"/>
</dbReference>
<dbReference type="CDD" id="cd07197">
    <property type="entry name" value="nitrilase"/>
    <property type="match status" value="2"/>
</dbReference>
<name>A0ABT3H8H1_9HYPH</name>
<dbReference type="Proteomes" id="UP001209755">
    <property type="component" value="Unassembled WGS sequence"/>
</dbReference>
<feature type="domain" description="CN hydrolase" evidence="2">
    <location>
        <begin position="6"/>
        <end position="243"/>
    </location>
</feature>
<dbReference type="Gene3D" id="3.60.110.10">
    <property type="entry name" value="Carbon-nitrogen hydrolase"/>
    <property type="match status" value="2"/>
</dbReference>
<keyword evidence="4" id="KW-1185">Reference proteome</keyword>
<feature type="domain" description="CN hydrolase" evidence="2">
    <location>
        <begin position="293"/>
        <end position="531"/>
    </location>
</feature>
<keyword evidence="1" id="KW-0378">Hydrolase</keyword>
<protein>
    <submittedName>
        <fullName evidence="3">Amidohydrolase</fullName>
    </submittedName>
</protein>
<gene>
    <name evidence="3" type="ORF">M2319_001000</name>
</gene>
<dbReference type="InterPro" id="IPR050345">
    <property type="entry name" value="Aliph_Amidase/BUP"/>
</dbReference>
<organism evidence="3 4">
    <name type="scientific">Rhodobium gokarnense</name>
    <dbReference type="NCBI Taxonomy" id="364296"/>
    <lineage>
        <taxon>Bacteria</taxon>
        <taxon>Pseudomonadati</taxon>
        <taxon>Pseudomonadota</taxon>
        <taxon>Alphaproteobacteria</taxon>
        <taxon>Hyphomicrobiales</taxon>
        <taxon>Rhodobiaceae</taxon>
        <taxon>Rhodobium</taxon>
    </lineage>
</organism>
<evidence type="ECO:0000256" key="1">
    <source>
        <dbReference type="ARBA" id="ARBA00022801"/>
    </source>
</evidence>
<comment type="caution">
    <text evidence="3">The sequence shown here is derived from an EMBL/GenBank/DDBJ whole genome shotgun (WGS) entry which is preliminary data.</text>
</comment>
<evidence type="ECO:0000259" key="2">
    <source>
        <dbReference type="PROSITE" id="PS50263"/>
    </source>
</evidence>
<evidence type="ECO:0000313" key="4">
    <source>
        <dbReference type="Proteomes" id="UP001209755"/>
    </source>
</evidence>
<dbReference type="PANTHER" id="PTHR43674">
    <property type="entry name" value="NITRILASE C965.09-RELATED"/>
    <property type="match status" value="1"/>
</dbReference>
<reference evidence="4" key="1">
    <citation type="submission" date="2023-07" db="EMBL/GenBank/DDBJ databases">
        <title>Genome sequencing of Purple Non-Sulfur Bacteria from various extreme environments.</title>
        <authorList>
            <person name="Mayer M."/>
        </authorList>
    </citation>
    <scope>NUCLEOTIDE SEQUENCE [LARGE SCALE GENOMIC DNA]</scope>
    <source>
        <strain evidence="4">DSM 17935</strain>
    </source>
</reference>
<proteinExistence type="predicted"/>
<dbReference type="PANTHER" id="PTHR43674:SF2">
    <property type="entry name" value="BETA-UREIDOPROPIONASE"/>
    <property type="match status" value="1"/>
</dbReference>
<dbReference type="Pfam" id="PF00795">
    <property type="entry name" value="CN_hydrolase"/>
    <property type="match status" value="2"/>
</dbReference>
<dbReference type="InterPro" id="IPR036526">
    <property type="entry name" value="C-N_Hydrolase_sf"/>
</dbReference>
<dbReference type="SUPFAM" id="SSF56317">
    <property type="entry name" value="Carbon-nitrogen hydrolase"/>
    <property type="match status" value="2"/>
</dbReference>